<evidence type="ECO:0000313" key="5">
    <source>
        <dbReference type="EMBL" id="MBF6023218.1"/>
    </source>
</evidence>
<reference evidence="5 6" key="1">
    <citation type="submission" date="2020-11" db="EMBL/GenBank/DDBJ databases">
        <title>Draft Genome Sequence and Secondary Metabolite Biosynthetic Potential of the Lysobacter niastensis Type strain DSM 18481.</title>
        <authorList>
            <person name="Turrini P."/>
            <person name="Artuso I."/>
            <person name="Tescari M."/>
            <person name="Lugli G.A."/>
            <person name="Frangipani E."/>
            <person name="Ventura M."/>
            <person name="Visca P."/>
        </authorList>
    </citation>
    <scope>NUCLEOTIDE SEQUENCE [LARGE SCALE GENOMIC DNA]</scope>
    <source>
        <strain evidence="5 6">DSM 18481</strain>
    </source>
</reference>
<dbReference type="PANTHER" id="PTHR46796:SF2">
    <property type="entry name" value="TRANSCRIPTIONAL REGULATORY PROTEIN"/>
    <property type="match status" value="1"/>
</dbReference>
<keyword evidence="6" id="KW-1185">Reference proteome</keyword>
<evidence type="ECO:0000259" key="4">
    <source>
        <dbReference type="PROSITE" id="PS01124"/>
    </source>
</evidence>
<dbReference type="InterPro" id="IPR003313">
    <property type="entry name" value="AraC-bd"/>
</dbReference>
<proteinExistence type="predicted"/>
<keyword evidence="3" id="KW-0804">Transcription</keyword>
<name>A0ABS0B3Z4_9GAMM</name>
<keyword evidence="1" id="KW-0805">Transcription regulation</keyword>
<protein>
    <submittedName>
        <fullName evidence="5">AraC family transcriptional regulator</fullName>
    </submittedName>
</protein>
<dbReference type="InterPro" id="IPR037923">
    <property type="entry name" value="HTH-like"/>
</dbReference>
<evidence type="ECO:0000256" key="1">
    <source>
        <dbReference type="ARBA" id="ARBA00023015"/>
    </source>
</evidence>
<gene>
    <name evidence="5" type="ORF">IU514_04155</name>
</gene>
<dbReference type="Proteomes" id="UP001429984">
    <property type="component" value="Unassembled WGS sequence"/>
</dbReference>
<dbReference type="SUPFAM" id="SSF51215">
    <property type="entry name" value="Regulatory protein AraC"/>
    <property type="match status" value="1"/>
</dbReference>
<organism evidence="5 6">
    <name type="scientific">Lysobacter niastensis</name>
    <dbReference type="NCBI Taxonomy" id="380629"/>
    <lineage>
        <taxon>Bacteria</taxon>
        <taxon>Pseudomonadati</taxon>
        <taxon>Pseudomonadota</taxon>
        <taxon>Gammaproteobacteria</taxon>
        <taxon>Lysobacterales</taxon>
        <taxon>Lysobacteraceae</taxon>
        <taxon>Lysobacter</taxon>
    </lineage>
</organism>
<dbReference type="RefSeq" id="WP_194929811.1">
    <property type="nucleotide sequence ID" value="NZ_JADLZT010000002.1"/>
</dbReference>
<evidence type="ECO:0000256" key="3">
    <source>
        <dbReference type="ARBA" id="ARBA00023163"/>
    </source>
</evidence>
<dbReference type="Gene3D" id="1.10.10.60">
    <property type="entry name" value="Homeodomain-like"/>
    <property type="match status" value="1"/>
</dbReference>
<dbReference type="Pfam" id="PF02311">
    <property type="entry name" value="AraC_binding"/>
    <property type="match status" value="1"/>
</dbReference>
<evidence type="ECO:0000256" key="2">
    <source>
        <dbReference type="ARBA" id="ARBA00023125"/>
    </source>
</evidence>
<dbReference type="PANTHER" id="PTHR46796">
    <property type="entry name" value="HTH-TYPE TRANSCRIPTIONAL ACTIVATOR RHAS-RELATED"/>
    <property type="match status" value="1"/>
</dbReference>
<sequence>MQGVPHQFEHPQDVAQFRRPAHRPGIELYRAHIVRHAFDAHTHEAYGLGAIESGAERFRYRGSEHVAPPDSLVLMNPDALHTGRAETEGGWRYRMAYIDPDVVEAVTGESGWWFDAAVHHDPAQARRITRLLDALWQEQEPVAFDSLLLTLLDSFGRQARRPRPVQAEAAPRFAHVIEYLRTNLAQRLTLDELAAVAGLSPFHFLRSFRAQHDATPQQMLMALRLFEAKRLLAAGETPAAVAAAVGLSDQAHLNRTFLRRYGVSPARYRQQVRS</sequence>
<dbReference type="InterPro" id="IPR050204">
    <property type="entry name" value="AraC_XylS_family_regulators"/>
</dbReference>
<dbReference type="InterPro" id="IPR009057">
    <property type="entry name" value="Homeodomain-like_sf"/>
</dbReference>
<dbReference type="Pfam" id="PF12833">
    <property type="entry name" value="HTH_18"/>
    <property type="match status" value="1"/>
</dbReference>
<keyword evidence="2" id="KW-0238">DNA-binding</keyword>
<dbReference type="EMBL" id="JADLZT010000002">
    <property type="protein sequence ID" value="MBF6023218.1"/>
    <property type="molecule type" value="Genomic_DNA"/>
</dbReference>
<dbReference type="SMART" id="SM00342">
    <property type="entry name" value="HTH_ARAC"/>
    <property type="match status" value="1"/>
</dbReference>
<feature type="domain" description="HTH araC/xylS-type" evidence="4">
    <location>
        <begin position="174"/>
        <end position="271"/>
    </location>
</feature>
<dbReference type="PROSITE" id="PS01124">
    <property type="entry name" value="HTH_ARAC_FAMILY_2"/>
    <property type="match status" value="1"/>
</dbReference>
<accession>A0ABS0B3Z4</accession>
<evidence type="ECO:0000313" key="6">
    <source>
        <dbReference type="Proteomes" id="UP001429984"/>
    </source>
</evidence>
<dbReference type="InterPro" id="IPR018060">
    <property type="entry name" value="HTH_AraC"/>
</dbReference>
<comment type="caution">
    <text evidence="5">The sequence shown here is derived from an EMBL/GenBank/DDBJ whole genome shotgun (WGS) entry which is preliminary data.</text>
</comment>
<dbReference type="SUPFAM" id="SSF46689">
    <property type="entry name" value="Homeodomain-like"/>
    <property type="match status" value="2"/>
</dbReference>